<gene>
    <name evidence="2" type="ORF">WA1_32915</name>
</gene>
<organism evidence="2 3">
    <name type="scientific">Scytonema hofmannii PCC 7110</name>
    <dbReference type="NCBI Taxonomy" id="128403"/>
    <lineage>
        <taxon>Bacteria</taxon>
        <taxon>Bacillati</taxon>
        <taxon>Cyanobacteriota</taxon>
        <taxon>Cyanophyceae</taxon>
        <taxon>Nostocales</taxon>
        <taxon>Scytonemataceae</taxon>
        <taxon>Scytonema</taxon>
    </lineage>
</organism>
<evidence type="ECO:0000313" key="3">
    <source>
        <dbReference type="Proteomes" id="UP000076925"/>
    </source>
</evidence>
<proteinExistence type="predicted"/>
<dbReference type="NCBIfam" id="TIGR01901">
    <property type="entry name" value="adhes_NPXG"/>
    <property type="match status" value="1"/>
</dbReference>
<evidence type="ECO:0000259" key="1">
    <source>
        <dbReference type="SMART" id="SM00912"/>
    </source>
</evidence>
<dbReference type="InterPro" id="IPR012334">
    <property type="entry name" value="Pectin_lyas_fold"/>
</dbReference>
<dbReference type="AlphaFoldDB" id="A0A139X4A7"/>
<dbReference type="SMART" id="SM00912">
    <property type="entry name" value="Haemagg_act"/>
    <property type="match status" value="1"/>
</dbReference>
<dbReference type="Proteomes" id="UP000076925">
    <property type="component" value="Unassembled WGS sequence"/>
</dbReference>
<dbReference type="EMBL" id="ANNX02000035">
    <property type="protein sequence ID" value="KYC39514.1"/>
    <property type="molecule type" value="Genomic_DNA"/>
</dbReference>
<feature type="domain" description="Filamentous haemagglutinin FhaB/tRNA nuclease CdiA-like TPS" evidence="1">
    <location>
        <begin position="39"/>
        <end position="152"/>
    </location>
</feature>
<dbReference type="RefSeq" id="WP_017747254.1">
    <property type="nucleotide sequence ID" value="NZ_KQ976354.1"/>
</dbReference>
<dbReference type="OrthoDB" id="518142at2"/>
<dbReference type="InterPro" id="IPR011050">
    <property type="entry name" value="Pectin_lyase_fold/virulence"/>
</dbReference>
<comment type="caution">
    <text evidence="2">The sequence shown here is derived from an EMBL/GenBank/DDBJ whole genome shotgun (WGS) entry which is preliminary data.</text>
</comment>
<evidence type="ECO:0000313" key="2">
    <source>
        <dbReference type="EMBL" id="KYC39514.1"/>
    </source>
</evidence>
<accession>A0A139X4A7</accession>
<dbReference type="STRING" id="128403.WA1_32915"/>
<name>A0A139X4A7_9CYAN</name>
<reference evidence="2 3" key="1">
    <citation type="journal article" date="2013" name="Genome Biol. Evol.">
        <title>Genomes of Stigonematalean cyanobacteria (subsection V) and the evolution of oxygenic photosynthesis from prokaryotes to plastids.</title>
        <authorList>
            <person name="Dagan T."/>
            <person name="Roettger M."/>
            <person name="Stucken K."/>
            <person name="Landan G."/>
            <person name="Koch R."/>
            <person name="Major P."/>
            <person name="Gould S.B."/>
            <person name="Goremykin V.V."/>
            <person name="Rippka R."/>
            <person name="Tandeau de Marsac N."/>
            <person name="Gugger M."/>
            <person name="Lockhart P.J."/>
            <person name="Allen J.F."/>
            <person name="Brune I."/>
            <person name="Maus I."/>
            <person name="Puhler A."/>
            <person name="Martin W.F."/>
        </authorList>
    </citation>
    <scope>NUCLEOTIDE SEQUENCE [LARGE SCALE GENOMIC DNA]</scope>
    <source>
        <strain evidence="2 3">PCC 7110</strain>
    </source>
</reference>
<dbReference type="Gene3D" id="2.160.20.10">
    <property type="entry name" value="Single-stranded right-handed beta-helix, Pectin lyase-like"/>
    <property type="match status" value="1"/>
</dbReference>
<dbReference type="SUPFAM" id="SSF51126">
    <property type="entry name" value="Pectin lyase-like"/>
    <property type="match status" value="1"/>
</dbReference>
<dbReference type="InterPro" id="IPR008638">
    <property type="entry name" value="FhaB/CdiA-like_TPS"/>
</dbReference>
<dbReference type="Pfam" id="PF05860">
    <property type="entry name" value="TPS"/>
    <property type="match status" value="1"/>
</dbReference>
<protein>
    <recommendedName>
        <fullName evidence="1">Filamentous haemagglutinin FhaB/tRNA nuclease CdiA-like TPS domain-containing protein</fullName>
    </recommendedName>
</protein>
<sequence length="210" mass="21987">MFVKSLSGRWFCGLGIVGSAIVLSANCSEAQIIPDNTLGAESSVVTPNVVIRGIPSNRIDGGATRGANLFHSFQDFNIGEGRGAYFSNPVGIANILSRVTGSNPSNILGRLGVLSNANLFFINPNGIIFGQNARLDVGGSFLASTANSLVFDQNFEFSTTNPQAPPLLTVKVPNGLQFGDNSGSIRTQSTVLQVPQGNTLALVGSEVRQC</sequence>
<keyword evidence="3" id="KW-1185">Reference proteome</keyword>